<dbReference type="HOGENOM" id="CLU_032263_2_2_0"/>
<dbReference type="EC" id="1.4.3.5" evidence="6"/>
<evidence type="ECO:0000259" key="5">
    <source>
        <dbReference type="Pfam" id="PF01243"/>
    </source>
</evidence>
<keyword evidence="7" id="KW-1185">Reference proteome</keyword>
<evidence type="ECO:0000256" key="2">
    <source>
        <dbReference type="ARBA" id="ARBA00022643"/>
    </source>
</evidence>
<dbReference type="Gene3D" id="2.30.110.10">
    <property type="entry name" value="Electron Transport, Fmn-binding Protein, Chain A"/>
    <property type="match status" value="1"/>
</dbReference>
<evidence type="ECO:0000313" key="6">
    <source>
        <dbReference type="EMBL" id="ADO84520.1"/>
    </source>
</evidence>
<dbReference type="PIRSF" id="PIRSF000190">
    <property type="entry name" value="Pyd_amn-ph_oxd"/>
    <property type="match status" value="1"/>
</dbReference>
<feature type="binding site" evidence="4">
    <location>
        <position position="105"/>
    </location>
    <ligand>
        <name>FMN</name>
        <dbReference type="ChEBI" id="CHEBI:58210"/>
    </ligand>
</feature>
<dbReference type="InterPro" id="IPR000659">
    <property type="entry name" value="Pyridox_Oxase"/>
</dbReference>
<dbReference type="SUPFAM" id="SSF50475">
    <property type="entry name" value="FMN-binding split barrel"/>
    <property type="match status" value="1"/>
</dbReference>
<evidence type="ECO:0000256" key="3">
    <source>
        <dbReference type="ARBA" id="ARBA00023002"/>
    </source>
</evidence>
<evidence type="ECO:0000313" key="7">
    <source>
        <dbReference type="Proteomes" id="UP000006875"/>
    </source>
</evidence>
<dbReference type="InterPro" id="IPR012349">
    <property type="entry name" value="Split_barrel_FMN-bd"/>
</dbReference>
<dbReference type="InterPro" id="IPR011576">
    <property type="entry name" value="Pyridox_Oxase_N"/>
</dbReference>
<comment type="cofactor">
    <cofactor evidence="4">
        <name>FMN</name>
        <dbReference type="ChEBI" id="CHEBI:58210"/>
    </cofactor>
    <text evidence="4">Binds 1 FMN per subunit.</text>
</comment>
<dbReference type="GO" id="GO:0004733">
    <property type="term" value="F:pyridoxamine phosphate oxidase activity"/>
    <property type="evidence" value="ECO:0007669"/>
    <property type="project" value="UniProtKB-EC"/>
</dbReference>
<dbReference type="GO" id="GO:0008615">
    <property type="term" value="P:pyridoxine biosynthetic process"/>
    <property type="evidence" value="ECO:0007669"/>
    <property type="project" value="InterPro"/>
</dbReference>
<dbReference type="OrthoDB" id="9780392at2"/>
<dbReference type="GO" id="GO:0010181">
    <property type="term" value="F:FMN binding"/>
    <property type="evidence" value="ECO:0007669"/>
    <property type="project" value="InterPro"/>
</dbReference>
<dbReference type="Proteomes" id="UP000006875">
    <property type="component" value="Plasmid pILYOP01"/>
</dbReference>
<evidence type="ECO:0000256" key="1">
    <source>
        <dbReference type="ARBA" id="ARBA00022630"/>
    </source>
</evidence>
<sequence>MVSDLRIYKGDYERGKIPIKDFQEYPLEHLHEWLIEAYEKGENFPNTMTLSTVTQSGVTMSTVPLKSFKNEKLRFFGNYDNYYNSELGSKSSVGVHFFFKKTKRQIFIRGDLEKIPASESKDYFNEQPKEDKIMIWATKEGKAILKEDELKNHFDQIRDKFKDNSIPCPKFWGGYDITPKYIEFLEGIEGGVHQKLTYQLINGKWAKKKTTS</sequence>
<dbReference type="KEGG" id="ipo:Ilyop_2765"/>
<gene>
    <name evidence="6" type="ordered locus">Ilyop_2765</name>
</gene>
<evidence type="ECO:0000256" key="4">
    <source>
        <dbReference type="PIRSR" id="PIRSR000190-2"/>
    </source>
</evidence>
<dbReference type="Pfam" id="PF01243">
    <property type="entry name" value="PNPOx_N"/>
    <property type="match status" value="1"/>
</dbReference>
<name>E3HD44_ILYPC</name>
<keyword evidence="6" id="KW-0614">Plasmid</keyword>
<keyword evidence="2 4" id="KW-0288">FMN</keyword>
<geneLocation type="plasmid" evidence="6 7">
    <name>pILYOP01</name>
</geneLocation>
<dbReference type="EMBL" id="CP002282">
    <property type="protein sequence ID" value="ADO84520.1"/>
    <property type="molecule type" value="Genomic_DNA"/>
</dbReference>
<proteinExistence type="predicted"/>
<dbReference type="PANTHER" id="PTHR10851">
    <property type="entry name" value="PYRIDOXINE-5-PHOSPHATE OXIDASE"/>
    <property type="match status" value="1"/>
</dbReference>
<dbReference type="AlphaFoldDB" id="E3HD44"/>
<dbReference type="PANTHER" id="PTHR10851:SF0">
    <property type="entry name" value="PYRIDOXINE-5'-PHOSPHATE OXIDASE"/>
    <property type="match status" value="1"/>
</dbReference>
<dbReference type="NCBIfam" id="NF004231">
    <property type="entry name" value="PRK05679.1"/>
    <property type="match status" value="1"/>
</dbReference>
<accession>E3HD44</accession>
<keyword evidence="3 6" id="KW-0560">Oxidoreductase</keyword>
<organism evidence="6 7">
    <name type="scientific">Ilyobacter polytropus (strain ATCC 51220 / DSM 2926 / LMG 16218 / CuHBu1)</name>
    <dbReference type="NCBI Taxonomy" id="572544"/>
    <lineage>
        <taxon>Bacteria</taxon>
        <taxon>Fusobacteriati</taxon>
        <taxon>Fusobacteriota</taxon>
        <taxon>Fusobacteriia</taxon>
        <taxon>Fusobacteriales</taxon>
        <taxon>Fusobacteriaceae</taxon>
        <taxon>Ilyobacter</taxon>
    </lineage>
</organism>
<keyword evidence="1" id="KW-0285">Flavoprotein</keyword>
<protein>
    <submittedName>
        <fullName evidence="6">Pyridoxal 5'-phosphate synthase</fullName>
        <ecNumber evidence="6">1.4.3.5</ecNumber>
    </submittedName>
</protein>
<feature type="domain" description="Pyridoxamine 5'-phosphate oxidase N-terminal" evidence="5">
    <location>
        <begin position="43"/>
        <end position="159"/>
    </location>
</feature>
<dbReference type="RefSeq" id="WP_013389172.1">
    <property type="nucleotide sequence ID" value="NC_014633.1"/>
</dbReference>
<reference evidence="6 7" key="1">
    <citation type="journal article" date="2010" name="Stand. Genomic Sci.">
        <title>Complete genome sequence of Ilyobacter polytropus type strain (CuHbu1).</title>
        <authorList>
            <person name="Sikorski J."/>
            <person name="Chertkov O."/>
            <person name="Lapidus A."/>
            <person name="Nolan M."/>
            <person name="Lucas S."/>
            <person name="Del Rio T.G."/>
            <person name="Tice H."/>
            <person name="Cheng J.F."/>
            <person name="Tapia R."/>
            <person name="Han C."/>
            <person name="Goodwin L."/>
            <person name="Pitluck S."/>
            <person name="Liolios K."/>
            <person name="Ivanova N."/>
            <person name="Mavromatis K."/>
            <person name="Mikhailova N."/>
            <person name="Pati A."/>
            <person name="Chen A."/>
            <person name="Palaniappan K."/>
            <person name="Land M."/>
            <person name="Hauser L."/>
            <person name="Chang Y.J."/>
            <person name="Jeffries C.D."/>
            <person name="Brambilla E."/>
            <person name="Yasawong M."/>
            <person name="Rohde M."/>
            <person name="Pukall R."/>
            <person name="Spring S."/>
            <person name="Goker M."/>
            <person name="Woyke T."/>
            <person name="Bristow J."/>
            <person name="Eisen J.A."/>
            <person name="Markowitz V."/>
            <person name="Hugenholtz P."/>
            <person name="Kyrpides N.C."/>
            <person name="Klenk H.P."/>
        </authorList>
    </citation>
    <scope>NUCLEOTIDE SEQUENCE [LARGE SCALE GENOMIC DNA]</scope>
    <source>
        <strain evidence="7">ATCC 51220 / DSM 2926 / LMG 16218 / CuHBu1</strain>
        <plasmid evidence="7">pILYOP01</plasmid>
    </source>
</reference>